<dbReference type="AlphaFoldDB" id="A0AAE0C9V3"/>
<protein>
    <submittedName>
        <fullName evidence="1">Uncharacterized protein</fullName>
    </submittedName>
</protein>
<comment type="caution">
    <text evidence="1">The sequence shown here is derived from an EMBL/GenBank/DDBJ whole genome shotgun (WGS) entry which is preliminary data.</text>
</comment>
<gene>
    <name evidence="1" type="ORF">CYMTET_40567</name>
</gene>
<evidence type="ECO:0000313" key="2">
    <source>
        <dbReference type="Proteomes" id="UP001190700"/>
    </source>
</evidence>
<keyword evidence="2" id="KW-1185">Reference proteome</keyword>
<evidence type="ECO:0000313" key="1">
    <source>
        <dbReference type="EMBL" id="KAK3250035.1"/>
    </source>
</evidence>
<dbReference type="Proteomes" id="UP001190700">
    <property type="component" value="Unassembled WGS sequence"/>
</dbReference>
<proteinExistence type="predicted"/>
<dbReference type="EMBL" id="LGRX02026946">
    <property type="protein sequence ID" value="KAK3250035.1"/>
    <property type="molecule type" value="Genomic_DNA"/>
</dbReference>
<reference evidence="1 2" key="1">
    <citation type="journal article" date="2015" name="Genome Biol. Evol.">
        <title>Comparative Genomics of a Bacterivorous Green Alga Reveals Evolutionary Causalities and Consequences of Phago-Mixotrophic Mode of Nutrition.</title>
        <authorList>
            <person name="Burns J.A."/>
            <person name="Paasch A."/>
            <person name="Narechania A."/>
            <person name="Kim E."/>
        </authorList>
    </citation>
    <scope>NUCLEOTIDE SEQUENCE [LARGE SCALE GENOMIC DNA]</scope>
    <source>
        <strain evidence="1 2">PLY_AMNH</strain>
    </source>
</reference>
<name>A0AAE0C9V3_9CHLO</name>
<accession>A0AAE0C9V3</accession>
<organism evidence="1 2">
    <name type="scientific">Cymbomonas tetramitiformis</name>
    <dbReference type="NCBI Taxonomy" id="36881"/>
    <lineage>
        <taxon>Eukaryota</taxon>
        <taxon>Viridiplantae</taxon>
        <taxon>Chlorophyta</taxon>
        <taxon>Pyramimonadophyceae</taxon>
        <taxon>Pyramimonadales</taxon>
        <taxon>Pyramimonadaceae</taxon>
        <taxon>Cymbomonas</taxon>
    </lineage>
</organism>
<sequence length="226" mass="26164">MDSGDSAKFSSYLGKLPKYTGTKDEDRPKFVQDFVVLCETVRRLHDASTRQELRSVSGTQMTDAQRNQLRSTQPDWQMVWGMTPSLLAGEGNRTIASPAYSWWCESYAEEGLVVSKMNRVLNANSLAASYYFLQRRSSWMGLYYACTIFPSFCSLNLHAFHQRQTYTSCIITGTLMWDKKEHEFCVLVETVAAHWKLLEKVMDHTGCGNRERMVEELRLPFYYEIR</sequence>